<evidence type="ECO:0000313" key="5">
    <source>
        <dbReference type="Proteomes" id="UP000268329"/>
    </source>
</evidence>
<dbReference type="OrthoDB" id="4211455at2"/>
<feature type="compositionally biased region" description="Low complexity" evidence="1">
    <location>
        <begin position="37"/>
        <end position="47"/>
    </location>
</feature>
<keyword evidence="5" id="KW-1185">Reference proteome</keyword>
<evidence type="ECO:0000313" key="4">
    <source>
        <dbReference type="EMBL" id="AYN42886.1"/>
    </source>
</evidence>
<dbReference type="RefSeq" id="WP_121790313.1">
    <property type="nucleotide sequence ID" value="NZ_CP033073.1"/>
</dbReference>
<dbReference type="KEGG" id="sdd:D9753_32905"/>
<name>A0A3G2JKA4_9ACTN</name>
<sequence length="188" mass="19070">MQIRAAVTVPAASVALAAVLLTAPHSQAAAGHDRPTAPHGKAAAGHAGPDRCARQTLTVRAKAVAGDPAVLRVDVTNRGARACVVDRVPTVTFGDLDGAALPVPEGGTGTYRLAAGGTAYADVRTIADPADPEARRVDTVTVAASAAHEGRSFSAARLGTGARVLVWEPVTTWWQRSAAAADRAIGLS</sequence>
<feature type="chain" id="PRO_5018230542" evidence="2">
    <location>
        <begin position="29"/>
        <end position="188"/>
    </location>
</feature>
<dbReference type="Pfam" id="PF14016">
    <property type="entry name" value="DUF4232"/>
    <property type="match status" value="1"/>
</dbReference>
<feature type="domain" description="DUF4232" evidence="3">
    <location>
        <begin position="52"/>
        <end position="173"/>
    </location>
</feature>
<proteinExistence type="predicted"/>
<evidence type="ECO:0000256" key="1">
    <source>
        <dbReference type="SAM" id="MobiDB-lite"/>
    </source>
</evidence>
<accession>A0A3G2JKA4</accession>
<evidence type="ECO:0000256" key="2">
    <source>
        <dbReference type="SAM" id="SignalP"/>
    </source>
</evidence>
<gene>
    <name evidence="4" type="ORF">D9753_32905</name>
</gene>
<dbReference type="AlphaFoldDB" id="A0A3G2JKA4"/>
<protein>
    <submittedName>
        <fullName evidence="4">DUF4232 domain-containing protein</fullName>
    </submittedName>
</protein>
<keyword evidence="2" id="KW-0732">Signal</keyword>
<organism evidence="4 5">
    <name type="scientific">Streptomyces dangxiongensis</name>
    <dbReference type="NCBI Taxonomy" id="1442032"/>
    <lineage>
        <taxon>Bacteria</taxon>
        <taxon>Bacillati</taxon>
        <taxon>Actinomycetota</taxon>
        <taxon>Actinomycetes</taxon>
        <taxon>Kitasatosporales</taxon>
        <taxon>Streptomycetaceae</taxon>
        <taxon>Streptomyces</taxon>
    </lineage>
</organism>
<evidence type="ECO:0000259" key="3">
    <source>
        <dbReference type="Pfam" id="PF14016"/>
    </source>
</evidence>
<feature type="signal peptide" evidence="2">
    <location>
        <begin position="1"/>
        <end position="28"/>
    </location>
</feature>
<dbReference type="InterPro" id="IPR025326">
    <property type="entry name" value="DUF4232"/>
</dbReference>
<feature type="region of interest" description="Disordered" evidence="1">
    <location>
        <begin position="29"/>
        <end position="49"/>
    </location>
</feature>
<dbReference type="Proteomes" id="UP000268329">
    <property type="component" value="Chromosome"/>
</dbReference>
<dbReference type="EMBL" id="CP033073">
    <property type="protein sequence ID" value="AYN42886.1"/>
    <property type="molecule type" value="Genomic_DNA"/>
</dbReference>
<reference evidence="4 5" key="1">
    <citation type="submission" date="2018-10" db="EMBL/GenBank/DDBJ databases">
        <title>The genome of Streptomyces dangxiongensis Z022.</title>
        <authorList>
            <person name="Zhang B."/>
        </authorList>
    </citation>
    <scope>NUCLEOTIDE SEQUENCE [LARGE SCALE GENOMIC DNA]</scope>
    <source>
        <strain evidence="4 5">Z022</strain>
    </source>
</reference>